<reference evidence="1" key="1">
    <citation type="submission" date="2022-01" db="EMBL/GenBank/DDBJ databases">
        <authorList>
            <person name="Jo J.-H."/>
            <person name="Im W.-T."/>
        </authorList>
    </citation>
    <scope>NUCLEOTIDE SEQUENCE</scope>
    <source>
        <strain evidence="1">I2-34</strain>
    </source>
</reference>
<evidence type="ECO:0000313" key="1">
    <source>
        <dbReference type="EMBL" id="MCG2623726.1"/>
    </source>
</evidence>
<comment type="caution">
    <text evidence="1">The sequence shown here is derived from an EMBL/GenBank/DDBJ whole genome shotgun (WGS) entry which is preliminary data.</text>
</comment>
<dbReference type="EMBL" id="JAKLTQ010000016">
    <property type="protein sequence ID" value="MCG2623726.1"/>
    <property type="molecule type" value="Genomic_DNA"/>
</dbReference>
<organism evidence="1 2">
    <name type="scientific">Arthrobacter hankyongi</name>
    <dbReference type="NCBI Taxonomy" id="2904801"/>
    <lineage>
        <taxon>Bacteria</taxon>
        <taxon>Bacillati</taxon>
        <taxon>Actinomycetota</taxon>
        <taxon>Actinomycetes</taxon>
        <taxon>Micrococcales</taxon>
        <taxon>Micrococcaceae</taxon>
        <taxon>Arthrobacter</taxon>
    </lineage>
</organism>
<name>A0ABS9LAL6_9MICC</name>
<accession>A0ABS9LAL6</accession>
<keyword evidence="2" id="KW-1185">Reference proteome</keyword>
<dbReference type="Proteomes" id="UP001165368">
    <property type="component" value="Unassembled WGS sequence"/>
</dbReference>
<proteinExistence type="predicted"/>
<sequence length="71" mass="7809">MADPCGNDDLAGFRFHVAWSPEDDIYIATVAEFPSLSWVGDSRLDALCGLERLLERELDGGRRKDQSAPVG</sequence>
<gene>
    <name evidence="1" type="ORF">LVY72_17670</name>
</gene>
<evidence type="ECO:0000313" key="2">
    <source>
        <dbReference type="Proteomes" id="UP001165368"/>
    </source>
</evidence>
<protein>
    <submittedName>
        <fullName evidence="1">Antitoxin HicB</fullName>
    </submittedName>
</protein>
<dbReference type="SUPFAM" id="SSF143100">
    <property type="entry name" value="TTHA1013/TTHA0281-like"/>
    <property type="match status" value="1"/>
</dbReference>
<dbReference type="RefSeq" id="WP_237823569.1">
    <property type="nucleotide sequence ID" value="NZ_JAKLTQ010000016.1"/>
</dbReference>
<dbReference type="InterPro" id="IPR035069">
    <property type="entry name" value="TTHA1013/TTHA0281-like"/>
</dbReference>